<organism evidence="1 2">
    <name type="scientific">Pseudomonas oryzihabitans</name>
    <dbReference type="NCBI Taxonomy" id="47885"/>
    <lineage>
        <taxon>Bacteria</taxon>
        <taxon>Pseudomonadati</taxon>
        <taxon>Pseudomonadota</taxon>
        <taxon>Gammaproteobacteria</taxon>
        <taxon>Pseudomonadales</taxon>
        <taxon>Pseudomonadaceae</taxon>
        <taxon>Pseudomonas</taxon>
    </lineage>
</organism>
<accession>A0A178LKP6</accession>
<dbReference type="AlphaFoldDB" id="A0A178LKP6"/>
<gene>
    <name evidence="1" type="ORF">A4V15_11540</name>
</gene>
<comment type="caution">
    <text evidence="1">The sequence shown here is derived from an EMBL/GenBank/DDBJ whole genome shotgun (WGS) entry which is preliminary data.</text>
</comment>
<dbReference type="EMBL" id="LWCR01000003">
    <property type="protein sequence ID" value="OAN31687.1"/>
    <property type="molecule type" value="Genomic_DNA"/>
</dbReference>
<dbReference type="Proteomes" id="UP000078356">
    <property type="component" value="Unassembled WGS sequence"/>
</dbReference>
<dbReference type="RefSeq" id="WP_064306899.1">
    <property type="nucleotide sequence ID" value="NZ_LWCR01000003.1"/>
</dbReference>
<reference evidence="1 2" key="1">
    <citation type="submission" date="2016-04" db="EMBL/GenBank/DDBJ databases">
        <title>Draft Genome Sequences of Staphylococcus capitis Strain H36, S. capitis Strain H65, S. cohnii Strain H62, S. hominis Strain H69, Mycobacterium iranicum Strain H39, Plantibacter sp. Strain H53, Pseudomonas oryzihabitans Strain H72, and Microbacterium sp. Strain H83, isolated from residential settings.</title>
        <authorList>
            <person name="Lymperopoulou D."/>
            <person name="Adams R.I."/>
            <person name="Lindow S."/>
            <person name="Coil D.A."/>
            <person name="Jospin G."/>
            <person name="Eisen J.A."/>
        </authorList>
    </citation>
    <scope>NUCLEOTIDE SEQUENCE [LARGE SCALE GENOMIC DNA]</scope>
    <source>
        <strain evidence="1 2">H72</strain>
    </source>
</reference>
<sequence>MEQGIDRLRAALAPYTTTAAPRPADRALVVTVSYEEAEVTRAVKLADLEDPAKLADVINDFRRDVALGREGGEEEHAKLMRRLGSRGLESFNPELHAARKAK</sequence>
<evidence type="ECO:0000313" key="2">
    <source>
        <dbReference type="Proteomes" id="UP000078356"/>
    </source>
</evidence>
<protein>
    <recommendedName>
        <fullName evidence="3">DUF3509 domain-containing protein</fullName>
    </recommendedName>
</protein>
<evidence type="ECO:0000313" key="1">
    <source>
        <dbReference type="EMBL" id="OAN31687.1"/>
    </source>
</evidence>
<dbReference type="Pfam" id="PF12021">
    <property type="entry name" value="DUF3509"/>
    <property type="match status" value="1"/>
</dbReference>
<dbReference type="InterPro" id="IPR021898">
    <property type="entry name" value="DUF3509"/>
</dbReference>
<evidence type="ECO:0008006" key="3">
    <source>
        <dbReference type="Google" id="ProtNLM"/>
    </source>
</evidence>
<proteinExistence type="predicted"/>
<name>A0A178LKP6_9PSED</name>
<dbReference type="OrthoDB" id="7024392at2"/>